<accession>A0ACC0C5Z0</accession>
<reference evidence="2" key="1">
    <citation type="journal article" date="2023" name="Nat. Plants">
        <title>Single-cell RNA sequencing provides a high-resolution roadmap for understanding the multicellular compartmentation of specialized metabolism.</title>
        <authorList>
            <person name="Sun S."/>
            <person name="Shen X."/>
            <person name="Li Y."/>
            <person name="Li Y."/>
            <person name="Wang S."/>
            <person name="Li R."/>
            <person name="Zhang H."/>
            <person name="Shen G."/>
            <person name="Guo B."/>
            <person name="Wei J."/>
            <person name="Xu J."/>
            <person name="St-Pierre B."/>
            <person name="Chen S."/>
            <person name="Sun C."/>
        </authorList>
    </citation>
    <scope>NUCLEOTIDE SEQUENCE [LARGE SCALE GENOMIC DNA]</scope>
</reference>
<gene>
    <name evidence="1" type="ORF">M9H77_01435</name>
</gene>
<proteinExistence type="predicted"/>
<comment type="caution">
    <text evidence="1">The sequence shown here is derived from an EMBL/GenBank/DDBJ whole genome shotgun (WGS) entry which is preliminary data.</text>
</comment>
<evidence type="ECO:0000313" key="1">
    <source>
        <dbReference type="EMBL" id="KAI5680208.1"/>
    </source>
</evidence>
<organism evidence="1 2">
    <name type="scientific">Catharanthus roseus</name>
    <name type="common">Madagascar periwinkle</name>
    <name type="synonym">Vinca rosea</name>
    <dbReference type="NCBI Taxonomy" id="4058"/>
    <lineage>
        <taxon>Eukaryota</taxon>
        <taxon>Viridiplantae</taxon>
        <taxon>Streptophyta</taxon>
        <taxon>Embryophyta</taxon>
        <taxon>Tracheophyta</taxon>
        <taxon>Spermatophyta</taxon>
        <taxon>Magnoliopsida</taxon>
        <taxon>eudicotyledons</taxon>
        <taxon>Gunneridae</taxon>
        <taxon>Pentapetalae</taxon>
        <taxon>asterids</taxon>
        <taxon>lamiids</taxon>
        <taxon>Gentianales</taxon>
        <taxon>Apocynaceae</taxon>
        <taxon>Rauvolfioideae</taxon>
        <taxon>Vinceae</taxon>
        <taxon>Catharanthinae</taxon>
        <taxon>Catharanthus</taxon>
    </lineage>
</organism>
<dbReference type="EMBL" id="CM044701">
    <property type="protein sequence ID" value="KAI5680208.1"/>
    <property type="molecule type" value="Genomic_DNA"/>
</dbReference>
<evidence type="ECO:0000313" key="2">
    <source>
        <dbReference type="Proteomes" id="UP001060085"/>
    </source>
</evidence>
<protein>
    <submittedName>
        <fullName evidence="1">Uncharacterized protein</fullName>
    </submittedName>
</protein>
<name>A0ACC0C5Z0_CATRO</name>
<dbReference type="Proteomes" id="UP001060085">
    <property type="component" value="Linkage Group LG01"/>
</dbReference>
<sequence>MVICDYIVAVVISRRILVGSEKMKLGQQPNILLHHSSFPPIPAASLTCLLLFLSQNRRPPLLSRSCPTILRTPAPALRWNVYDESVLSLE</sequence>
<keyword evidence="2" id="KW-1185">Reference proteome</keyword>